<dbReference type="Proteomes" id="UP001327560">
    <property type="component" value="Chromosome 1"/>
</dbReference>
<gene>
    <name evidence="1" type="ORF">Cni_G03457</name>
</gene>
<sequence>MAQSFYCGASSSDFSLFFFFELHRLKSSEIGEAWISNAAKSINIAEYSSVSNASSNQIKALNLSSVPGIPSKEIRKPSSLVFDVVECRSDLLIQLEGIKRTRDTASYLLFANGALCLLDELTGCLAK</sequence>
<proteinExistence type="predicted"/>
<evidence type="ECO:0000313" key="2">
    <source>
        <dbReference type="Proteomes" id="UP001327560"/>
    </source>
</evidence>
<accession>A0AAQ3JRM1</accession>
<protein>
    <submittedName>
        <fullName evidence="1">Uncharacterized protein</fullName>
    </submittedName>
</protein>
<name>A0AAQ3JRM1_9LILI</name>
<reference evidence="1 2" key="1">
    <citation type="submission" date="2023-10" db="EMBL/GenBank/DDBJ databases">
        <title>Chromosome-scale genome assembly provides insights into flower coloration mechanisms of Canna indica.</title>
        <authorList>
            <person name="Li C."/>
        </authorList>
    </citation>
    <scope>NUCLEOTIDE SEQUENCE [LARGE SCALE GENOMIC DNA]</scope>
    <source>
        <tissue evidence="1">Flower</tissue>
    </source>
</reference>
<dbReference type="AlphaFoldDB" id="A0AAQ3JRM1"/>
<evidence type="ECO:0000313" key="1">
    <source>
        <dbReference type="EMBL" id="WOK94752.1"/>
    </source>
</evidence>
<keyword evidence="2" id="KW-1185">Reference proteome</keyword>
<dbReference type="EMBL" id="CP136890">
    <property type="protein sequence ID" value="WOK94752.1"/>
    <property type="molecule type" value="Genomic_DNA"/>
</dbReference>
<organism evidence="1 2">
    <name type="scientific">Canna indica</name>
    <name type="common">Indian-shot</name>
    <dbReference type="NCBI Taxonomy" id="4628"/>
    <lineage>
        <taxon>Eukaryota</taxon>
        <taxon>Viridiplantae</taxon>
        <taxon>Streptophyta</taxon>
        <taxon>Embryophyta</taxon>
        <taxon>Tracheophyta</taxon>
        <taxon>Spermatophyta</taxon>
        <taxon>Magnoliopsida</taxon>
        <taxon>Liliopsida</taxon>
        <taxon>Zingiberales</taxon>
        <taxon>Cannaceae</taxon>
        <taxon>Canna</taxon>
    </lineage>
</organism>